<dbReference type="InterPro" id="IPR010982">
    <property type="entry name" value="Lambda_DNA-bd_dom_sf"/>
</dbReference>
<dbReference type="KEGG" id="bgx:ESN35_06110"/>
<feature type="domain" description="HTH cro/C1-type" evidence="2">
    <location>
        <begin position="70"/>
        <end position="130"/>
    </location>
</feature>
<feature type="compositionally biased region" description="Low complexity" evidence="1">
    <location>
        <begin position="27"/>
        <end position="42"/>
    </location>
</feature>
<organism evidence="3 4">
    <name type="scientific">Bifidobacterium pullorum subsp. gallinarum</name>
    <dbReference type="NCBI Taxonomy" id="78344"/>
    <lineage>
        <taxon>Bacteria</taxon>
        <taxon>Bacillati</taxon>
        <taxon>Actinomycetota</taxon>
        <taxon>Actinomycetes</taxon>
        <taxon>Bifidobacteriales</taxon>
        <taxon>Bifidobacteriaceae</taxon>
        <taxon>Bifidobacterium</taxon>
    </lineage>
</organism>
<dbReference type="Gene3D" id="1.10.260.40">
    <property type="entry name" value="lambda repressor-like DNA-binding domains"/>
    <property type="match status" value="1"/>
</dbReference>
<evidence type="ECO:0000256" key="1">
    <source>
        <dbReference type="SAM" id="MobiDB-lite"/>
    </source>
</evidence>
<proteinExistence type="predicted"/>
<reference evidence="3 4" key="1">
    <citation type="submission" date="2019-01" db="EMBL/GenBank/DDBJ databases">
        <title>Complete genome sequence of Bifidobacterium gallinarum CACC 514.</title>
        <authorList>
            <person name="Jung M."/>
        </authorList>
    </citation>
    <scope>NUCLEOTIDE SEQUENCE [LARGE SCALE GENOMIC DNA]</scope>
    <source>
        <strain evidence="3 4">CACC 514</strain>
    </source>
</reference>
<dbReference type="InterPro" id="IPR001387">
    <property type="entry name" value="Cro/C1-type_HTH"/>
</dbReference>
<dbReference type="GO" id="GO:0003677">
    <property type="term" value="F:DNA binding"/>
    <property type="evidence" value="ECO:0007669"/>
    <property type="project" value="InterPro"/>
</dbReference>
<evidence type="ECO:0000313" key="4">
    <source>
        <dbReference type="Proteomes" id="UP000293589"/>
    </source>
</evidence>
<dbReference type="Pfam" id="PF13560">
    <property type="entry name" value="HTH_31"/>
    <property type="match status" value="1"/>
</dbReference>
<feature type="region of interest" description="Disordered" evidence="1">
    <location>
        <begin position="1"/>
        <end position="70"/>
    </location>
</feature>
<dbReference type="AlphaFoldDB" id="A0A4V0YB50"/>
<dbReference type="CDD" id="cd00093">
    <property type="entry name" value="HTH_XRE"/>
    <property type="match status" value="1"/>
</dbReference>
<gene>
    <name evidence="3" type="ORF">ESN35_06110</name>
</gene>
<dbReference type="SMART" id="SM00530">
    <property type="entry name" value="HTH_XRE"/>
    <property type="match status" value="1"/>
</dbReference>
<dbReference type="SUPFAM" id="SSF47413">
    <property type="entry name" value="lambda repressor-like DNA-binding domains"/>
    <property type="match status" value="1"/>
</dbReference>
<name>A0A4V0YB50_9BIFI</name>
<dbReference type="Proteomes" id="UP000293589">
    <property type="component" value="Chromosome"/>
</dbReference>
<evidence type="ECO:0000313" key="3">
    <source>
        <dbReference type="EMBL" id="QAY33022.1"/>
    </source>
</evidence>
<protein>
    <submittedName>
        <fullName evidence="3">XRE family transcriptional regulator</fullName>
    </submittedName>
</protein>
<evidence type="ECO:0000259" key="2">
    <source>
        <dbReference type="SMART" id="SM00530"/>
    </source>
</evidence>
<accession>A0A4V0YB50</accession>
<dbReference type="EMBL" id="CP035464">
    <property type="protein sequence ID" value="QAY33022.1"/>
    <property type="molecule type" value="Genomic_DNA"/>
</dbReference>
<sequence length="215" mass="24720">MTEHGTDGDQWPRPFRSNDVAERPPRNTATTPTMIPETTNETMQRRTMPGHNKTASADRGQSRARITGDNVRRLREERGYSLEQVVSAMKDLGYNWTKTTLYKIEHGERRFLLNEAVDMLAALGLDPYRDMPRLMCPEKRVRAIELEETHRRATRKLIQAARDYMTALTAYERILDDLKTETADDGPQVESQIESVHMNHAATVKLVVAELNNRR</sequence>